<gene>
    <name evidence="3" type="ORF">OTI717_LOCUS32143</name>
</gene>
<dbReference type="Proteomes" id="UP000663823">
    <property type="component" value="Unassembled WGS sequence"/>
</dbReference>
<protein>
    <submittedName>
        <fullName evidence="3">Uncharacterized protein</fullName>
    </submittedName>
</protein>
<dbReference type="AlphaFoldDB" id="A0A819SSK9"/>
<evidence type="ECO:0000313" key="3">
    <source>
        <dbReference type="EMBL" id="CAF4061079.1"/>
    </source>
</evidence>
<feature type="signal peptide" evidence="2">
    <location>
        <begin position="1"/>
        <end position="17"/>
    </location>
</feature>
<dbReference type="InterPro" id="IPR009447">
    <property type="entry name" value="PIGW/GWT1"/>
</dbReference>
<sequence>TTGLACMSLACFSIIEWLLLRKDYLTESILIKNVNQKSLDAFLLPNILTRIINLNINTIDILDFISLFIILIYMFIVTAFIYFCPSLIKLIMKYLKLSKY</sequence>
<feature type="transmembrane region" description="Helical" evidence="1">
    <location>
        <begin position="64"/>
        <end position="88"/>
    </location>
</feature>
<name>A0A819SSK9_9BILA</name>
<dbReference type="GO" id="GO:0006506">
    <property type="term" value="P:GPI anchor biosynthetic process"/>
    <property type="evidence" value="ECO:0007669"/>
    <property type="project" value="InterPro"/>
</dbReference>
<keyword evidence="1" id="KW-0472">Membrane</keyword>
<dbReference type="EMBL" id="CAJOAX010009686">
    <property type="protein sequence ID" value="CAF4061079.1"/>
    <property type="molecule type" value="Genomic_DNA"/>
</dbReference>
<keyword evidence="1" id="KW-0812">Transmembrane</keyword>
<dbReference type="GO" id="GO:0016746">
    <property type="term" value="F:acyltransferase activity"/>
    <property type="evidence" value="ECO:0007669"/>
    <property type="project" value="InterPro"/>
</dbReference>
<comment type="caution">
    <text evidence="3">The sequence shown here is derived from an EMBL/GenBank/DDBJ whole genome shotgun (WGS) entry which is preliminary data.</text>
</comment>
<keyword evidence="1" id="KW-1133">Transmembrane helix</keyword>
<evidence type="ECO:0000256" key="1">
    <source>
        <dbReference type="SAM" id="Phobius"/>
    </source>
</evidence>
<evidence type="ECO:0000256" key="2">
    <source>
        <dbReference type="SAM" id="SignalP"/>
    </source>
</evidence>
<evidence type="ECO:0000313" key="4">
    <source>
        <dbReference type="Proteomes" id="UP000663823"/>
    </source>
</evidence>
<dbReference type="Pfam" id="PF06423">
    <property type="entry name" value="GWT1"/>
    <property type="match status" value="1"/>
</dbReference>
<feature type="non-terminal residue" evidence="3">
    <location>
        <position position="1"/>
    </location>
</feature>
<proteinExistence type="predicted"/>
<dbReference type="GO" id="GO:0016020">
    <property type="term" value="C:membrane"/>
    <property type="evidence" value="ECO:0007669"/>
    <property type="project" value="InterPro"/>
</dbReference>
<feature type="chain" id="PRO_5032827990" evidence="2">
    <location>
        <begin position="18"/>
        <end position="100"/>
    </location>
</feature>
<reference evidence="3" key="1">
    <citation type="submission" date="2021-02" db="EMBL/GenBank/DDBJ databases">
        <authorList>
            <person name="Nowell W R."/>
        </authorList>
    </citation>
    <scope>NUCLEOTIDE SEQUENCE</scope>
</reference>
<accession>A0A819SSK9</accession>
<organism evidence="3 4">
    <name type="scientific">Rotaria sordida</name>
    <dbReference type="NCBI Taxonomy" id="392033"/>
    <lineage>
        <taxon>Eukaryota</taxon>
        <taxon>Metazoa</taxon>
        <taxon>Spiralia</taxon>
        <taxon>Gnathifera</taxon>
        <taxon>Rotifera</taxon>
        <taxon>Eurotatoria</taxon>
        <taxon>Bdelloidea</taxon>
        <taxon>Philodinida</taxon>
        <taxon>Philodinidae</taxon>
        <taxon>Rotaria</taxon>
    </lineage>
</organism>
<keyword evidence="2" id="KW-0732">Signal</keyword>